<dbReference type="PIRSF" id="PIRSF034834">
    <property type="entry name" value="PduT"/>
    <property type="match status" value="1"/>
</dbReference>
<dbReference type="InterPro" id="IPR050575">
    <property type="entry name" value="BMC_shell"/>
</dbReference>
<evidence type="ECO:0000256" key="3">
    <source>
        <dbReference type="PROSITE-ProRule" id="PRU01278"/>
    </source>
</evidence>
<sequence>MRHAIGLVELTSVAPGLKAADIMVKASKVELLQAISMCPGKFVILIAGEISAVQGAIEAGIKDLSAYVIGSLVLGNIHEDVFPALKGEVPVDDLGALGLIETFSVATAIRAADAAAKAAKVKLLEVRLARGMGGKAFVLLTGDVGAVTAAVDSASKLAEEEGMLVGTTILANPDPQLWAQIL</sequence>
<dbReference type="OrthoDB" id="9791973at2"/>
<dbReference type="InterPro" id="IPR000249">
    <property type="entry name" value="BMC_dom"/>
</dbReference>
<dbReference type="SMART" id="SM00877">
    <property type="entry name" value="BMC"/>
    <property type="match status" value="2"/>
</dbReference>
<dbReference type="InterPro" id="IPR044872">
    <property type="entry name" value="CcmK/CsoS1_BMC"/>
</dbReference>
<name>A0A1W1VC30_9FIRM</name>
<reference evidence="5 6" key="1">
    <citation type="submission" date="2017-04" db="EMBL/GenBank/DDBJ databases">
        <authorList>
            <person name="Afonso C.L."/>
            <person name="Miller P.J."/>
            <person name="Scott M.A."/>
            <person name="Spackman E."/>
            <person name="Goraichik I."/>
            <person name="Dimitrov K.M."/>
            <person name="Suarez D.L."/>
            <person name="Swayne D.E."/>
        </authorList>
    </citation>
    <scope>NUCLEOTIDE SEQUENCE [LARGE SCALE GENOMIC DNA]</scope>
    <source>
        <strain evidence="5 6">ToBE</strain>
    </source>
</reference>
<organism evidence="5 6">
    <name type="scientific">Thermanaeromonas toyohensis ToBE</name>
    <dbReference type="NCBI Taxonomy" id="698762"/>
    <lineage>
        <taxon>Bacteria</taxon>
        <taxon>Bacillati</taxon>
        <taxon>Bacillota</taxon>
        <taxon>Clostridia</taxon>
        <taxon>Neomoorellales</taxon>
        <taxon>Neomoorellaceae</taxon>
        <taxon>Thermanaeromonas</taxon>
    </lineage>
</organism>
<dbReference type="InterPro" id="IPR037233">
    <property type="entry name" value="CcmK-like_sf"/>
</dbReference>
<proteinExistence type="inferred from homology"/>
<keyword evidence="2" id="KW-1283">Bacterial microcompartment</keyword>
<dbReference type="Proteomes" id="UP000192569">
    <property type="component" value="Chromosome I"/>
</dbReference>
<gene>
    <name evidence="5" type="ORF">SAMN00808754_0359</name>
</gene>
<protein>
    <submittedName>
        <fullName evidence="5">Carboxysome shell and ethanolamine utilization microcompartment protein CcmL/EutN</fullName>
    </submittedName>
</protein>
<comment type="subcellular location">
    <subcellularLocation>
        <location evidence="1">Bacterial microcompartment</location>
    </subcellularLocation>
</comment>
<dbReference type="InterPro" id="IPR011238">
    <property type="entry name" value="Micro_shell_prot_PduT"/>
</dbReference>
<dbReference type="PROSITE" id="PS51930">
    <property type="entry name" value="BMC_2"/>
    <property type="match status" value="2"/>
</dbReference>
<dbReference type="Gene3D" id="3.30.70.1710">
    <property type="match status" value="2"/>
</dbReference>
<dbReference type="GO" id="GO:0031469">
    <property type="term" value="C:bacterial microcompartment"/>
    <property type="evidence" value="ECO:0007669"/>
    <property type="project" value="UniProtKB-SubCell"/>
</dbReference>
<dbReference type="CDD" id="cd07053">
    <property type="entry name" value="BMC_PduT_repeat1"/>
    <property type="match status" value="1"/>
</dbReference>
<comment type="similarity">
    <text evidence="3">Belongs to the bacterial microcompartments protein family.</text>
</comment>
<dbReference type="SUPFAM" id="SSF143414">
    <property type="entry name" value="CcmK-like"/>
    <property type="match status" value="2"/>
</dbReference>
<evidence type="ECO:0000256" key="1">
    <source>
        <dbReference type="ARBA" id="ARBA00024322"/>
    </source>
</evidence>
<dbReference type="PANTHER" id="PTHR33941">
    <property type="entry name" value="PROPANEDIOL UTILIZATION PROTEIN PDUA"/>
    <property type="match status" value="1"/>
</dbReference>
<dbReference type="AlphaFoldDB" id="A0A1W1VC30"/>
<evidence type="ECO:0000313" key="6">
    <source>
        <dbReference type="Proteomes" id="UP000192569"/>
    </source>
</evidence>
<dbReference type="STRING" id="698762.SAMN00808754_0359"/>
<feature type="domain" description="BMC" evidence="4">
    <location>
        <begin position="96"/>
        <end position="182"/>
    </location>
</feature>
<dbReference type="RefSeq" id="WP_084663457.1">
    <property type="nucleotide sequence ID" value="NZ_LT838272.1"/>
</dbReference>
<evidence type="ECO:0000313" key="5">
    <source>
        <dbReference type="EMBL" id="SMB90959.1"/>
    </source>
</evidence>
<dbReference type="EMBL" id="LT838272">
    <property type="protein sequence ID" value="SMB90959.1"/>
    <property type="molecule type" value="Genomic_DNA"/>
</dbReference>
<dbReference type="CDD" id="cd07054">
    <property type="entry name" value="BMC_PduT_repeat2"/>
    <property type="match status" value="1"/>
</dbReference>
<accession>A0A1W1VC30</accession>
<dbReference type="Pfam" id="PF00936">
    <property type="entry name" value="BMC"/>
    <property type="match status" value="2"/>
</dbReference>
<dbReference type="PANTHER" id="PTHR33941:SF11">
    <property type="entry name" value="BACTERIAL MICROCOMPARTMENT SHELL PROTEIN PDUJ"/>
    <property type="match status" value="1"/>
</dbReference>
<evidence type="ECO:0000256" key="2">
    <source>
        <dbReference type="ARBA" id="ARBA00024446"/>
    </source>
</evidence>
<keyword evidence="6" id="KW-1185">Reference proteome</keyword>
<evidence type="ECO:0000259" key="4">
    <source>
        <dbReference type="PROSITE" id="PS51930"/>
    </source>
</evidence>
<feature type="domain" description="BMC" evidence="4">
    <location>
        <begin position="4"/>
        <end position="86"/>
    </location>
</feature>